<dbReference type="PANTHER" id="PTHR42973:SF39">
    <property type="entry name" value="FAD-BINDING PCMH-TYPE DOMAIN-CONTAINING PROTEIN"/>
    <property type="match status" value="1"/>
</dbReference>
<dbReference type="InterPro" id="IPR016164">
    <property type="entry name" value="FAD-linked_Oxase-like_C"/>
</dbReference>
<comment type="caution">
    <text evidence="7">The sequence shown here is derived from an EMBL/GenBank/DDBJ whole genome shotgun (WGS) entry which is preliminary data.</text>
</comment>
<dbReference type="Pfam" id="PF08031">
    <property type="entry name" value="BBE"/>
    <property type="match status" value="1"/>
</dbReference>
<evidence type="ECO:0000259" key="6">
    <source>
        <dbReference type="PROSITE" id="PS51387"/>
    </source>
</evidence>
<evidence type="ECO:0000256" key="3">
    <source>
        <dbReference type="ARBA" id="ARBA00022630"/>
    </source>
</evidence>
<evidence type="ECO:0000256" key="5">
    <source>
        <dbReference type="ARBA" id="ARBA00023002"/>
    </source>
</evidence>
<evidence type="ECO:0000256" key="1">
    <source>
        <dbReference type="ARBA" id="ARBA00001974"/>
    </source>
</evidence>
<name>A0ABV6MY03_9PSEU</name>
<dbReference type="InterPro" id="IPR012951">
    <property type="entry name" value="BBE"/>
</dbReference>
<protein>
    <submittedName>
        <fullName evidence="7">FAD-binding oxidoreductase</fullName>
    </submittedName>
</protein>
<dbReference type="InterPro" id="IPR036318">
    <property type="entry name" value="FAD-bd_PCMH-like_sf"/>
</dbReference>
<reference evidence="7 8" key="1">
    <citation type="submission" date="2024-09" db="EMBL/GenBank/DDBJ databases">
        <authorList>
            <person name="Sun Q."/>
            <person name="Mori K."/>
        </authorList>
    </citation>
    <scope>NUCLEOTIDE SEQUENCE [LARGE SCALE GENOMIC DNA]</scope>
    <source>
        <strain evidence="7 8">TBRC 1432</strain>
    </source>
</reference>
<accession>A0ABV6MY03</accession>
<dbReference type="InterPro" id="IPR050416">
    <property type="entry name" value="FAD-linked_Oxidoreductase"/>
</dbReference>
<organism evidence="7 8">
    <name type="scientific">Kutzneria chonburiensis</name>
    <dbReference type="NCBI Taxonomy" id="1483604"/>
    <lineage>
        <taxon>Bacteria</taxon>
        <taxon>Bacillati</taxon>
        <taxon>Actinomycetota</taxon>
        <taxon>Actinomycetes</taxon>
        <taxon>Pseudonocardiales</taxon>
        <taxon>Pseudonocardiaceae</taxon>
        <taxon>Kutzneria</taxon>
    </lineage>
</organism>
<feature type="domain" description="FAD-binding PCMH-type" evidence="6">
    <location>
        <begin position="30"/>
        <end position="200"/>
    </location>
</feature>
<dbReference type="Gene3D" id="3.30.43.10">
    <property type="entry name" value="Uridine Diphospho-n-acetylenolpyruvylglucosamine Reductase, domain 2"/>
    <property type="match status" value="1"/>
</dbReference>
<dbReference type="InterPro" id="IPR006093">
    <property type="entry name" value="Oxy_OxRdtase_FAD_BS"/>
</dbReference>
<dbReference type="PANTHER" id="PTHR42973">
    <property type="entry name" value="BINDING OXIDOREDUCTASE, PUTATIVE (AFU_ORTHOLOGUE AFUA_1G17690)-RELATED"/>
    <property type="match status" value="1"/>
</dbReference>
<dbReference type="Gene3D" id="3.40.462.20">
    <property type="match status" value="1"/>
</dbReference>
<comment type="similarity">
    <text evidence="2">Belongs to the oxygen-dependent FAD-linked oxidoreductase family.</text>
</comment>
<dbReference type="PROSITE" id="PS51387">
    <property type="entry name" value="FAD_PCMH"/>
    <property type="match status" value="1"/>
</dbReference>
<evidence type="ECO:0000256" key="2">
    <source>
        <dbReference type="ARBA" id="ARBA00005466"/>
    </source>
</evidence>
<sequence length="456" mass="48149">MPPIIDAPCPQLVPGDPGYDDARRVWNGEIDRKPAVIAKVTGPADVAACLAYARSNGLDVTVRGGGHNLGGAAVADGAVMIDLSGLRTVHVDPETRTARAGGGALNMDLDAATQAHGLAVPAGTYADTGIGGLTLGGGFGWLTARHGLAIDNLISAEVVLADGRVVRASADSHPDLFWALRGGGGNFGVVTEFEYRLHPVGPLVDAGFFFWELDRGVEALRLVRELTPTLGDTGLMIVGMTAPPAPFVPEEHHGKLGYGLILAGFDGTEAFAALAKRVRDALPPLFDMVTPLPYTALQHMQDGIGFRGNFAYEKAVYADDLSDEIIDVLVKTLPGKASPMTATPTVLLDGAYADVSEHSTAFGGPRRRVFAVGLTAICPVPELLAPDRAWVQSVWEQLVPFANNTGSYVNFMADYEADRVKVSYGPAKYATLARIKAAYDPDNVFRHNGNIKPAVG</sequence>
<dbReference type="Proteomes" id="UP001589810">
    <property type="component" value="Unassembled WGS sequence"/>
</dbReference>
<dbReference type="SUPFAM" id="SSF56176">
    <property type="entry name" value="FAD-binding/transporter-associated domain-like"/>
    <property type="match status" value="1"/>
</dbReference>
<dbReference type="EMBL" id="JBHLUD010000009">
    <property type="protein sequence ID" value="MFC0545184.1"/>
    <property type="molecule type" value="Genomic_DNA"/>
</dbReference>
<dbReference type="InterPro" id="IPR016169">
    <property type="entry name" value="FAD-bd_PCMH_sub2"/>
</dbReference>
<keyword evidence="3" id="KW-0285">Flavoprotein</keyword>
<proteinExistence type="inferred from homology"/>
<dbReference type="RefSeq" id="WP_273934999.1">
    <property type="nucleotide sequence ID" value="NZ_CP097263.1"/>
</dbReference>
<keyword evidence="8" id="KW-1185">Reference proteome</keyword>
<comment type="cofactor">
    <cofactor evidence="1">
        <name>FAD</name>
        <dbReference type="ChEBI" id="CHEBI:57692"/>
    </cofactor>
</comment>
<keyword evidence="5" id="KW-0560">Oxidoreductase</keyword>
<dbReference type="PROSITE" id="PS00862">
    <property type="entry name" value="OX2_COVAL_FAD"/>
    <property type="match status" value="1"/>
</dbReference>
<evidence type="ECO:0000313" key="7">
    <source>
        <dbReference type="EMBL" id="MFC0545184.1"/>
    </source>
</evidence>
<evidence type="ECO:0000313" key="8">
    <source>
        <dbReference type="Proteomes" id="UP001589810"/>
    </source>
</evidence>
<dbReference type="SUPFAM" id="SSF55103">
    <property type="entry name" value="FAD-linked oxidases, C-terminal domain"/>
    <property type="match status" value="1"/>
</dbReference>
<dbReference type="InterPro" id="IPR016166">
    <property type="entry name" value="FAD-bd_PCMH"/>
</dbReference>
<dbReference type="Gene3D" id="3.30.465.10">
    <property type="match status" value="1"/>
</dbReference>
<gene>
    <name evidence="7" type="ORF">ACFFH7_27000</name>
</gene>
<keyword evidence="4" id="KW-0274">FAD</keyword>
<dbReference type="InterPro" id="IPR006094">
    <property type="entry name" value="Oxid_FAD_bind_N"/>
</dbReference>
<evidence type="ECO:0000256" key="4">
    <source>
        <dbReference type="ARBA" id="ARBA00022827"/>
    </source>
</evidence>
<dbReference type="InterPro" id="IPR016167">
    <property type="entry name" value="FAD-bd_PCMH_sub1"/>
</dbReference>
<dbReference type="Pfam" id="PF01565">
    <property type="entry name" value="FAD_binding_4"/>
    <property type="match status" value="1"/>
</dbReference>